<evidence type="ECO:0000256" key="3">
    <source>
        <dbReference type="ARBA" id="ARBA00023004"/>
    </source>
</evidence>
<sequence length="326" mass="37244">MSKQLAKWDSVGILLTYWCNAACAHCYENSSPRCRHTMSLDQVRDCLRQLRQLGCKGAALHFAGGEPFYDYGLLIDSFRAARDELLLPLGKLETNAFWCTDDDLVRQRLTEIRDLGLIELLISSDVFHQEFIPIERVQRAVRIGREVLGDQGVRVRSSEFLQNPIDPTTLTNEQRDDAFRCALIQREERMLGRAARALSHLVDRHPKEAFANTDCHREILLTRHFHIDPYGHIFPCVCAGLILGNVKTADLATFHETFNCDERPVSRTLIDHGPLPLFEEALRHGLQEDPAGYASQCHLCYEARTFFRRQGMYPDEIGPDEIYAAD</sequence>
<dbReference type="SFLD" id="SFLDS00029">
    <property type="entry name" value="Radical_SAM"/>
    <property type="match status" value="1"/>
</dbReference>
<dbReference type="Gene3D" id="3.20.20.70">
    <property type="entry name" value="Aldolase class I"/>
    <property type="match status" value="1"/>
</dbReference>
<feature type="domain" description="Radical SAM core" evidence="5">
    <location>
        <begin position="14"/>
        <end position="141"/>
    </location>
</feature>
<evidence type="ECO:0000259" key="5">
    <source>
        <dbReference type="Pfam" id="PF04055"/>
    </source>
</evidence>
<dbReference type="GO" id="GO:0003824">
    <property type="term" value="F:catalytic activity"/>
    <property type="evidence" value="ECO:0007669"/>
    <property type="project" value="InterPro"/>
</dbReference>
<dbReference type="InterPro" id="IPR013785">
    <property type="entry name" value="Aldolase_TIM"/>
</dbReference>
<dbReference type="Pfam" id="PF04055">
    <property type="entry name" value="Radical_SAM"/>
    <property type="match status" value="1"/>
</dbReference>
<dbReference type="EMBL" id="LAZR01000003">
    <property type="protein sequence ID" value="KKO11143.1"/>
    <property type="molecule type" value="Genomic_DNA"/>
</dbReference>
<dbReference type="CDD" id="cd01335">
    <property type="entry name" value="Radical_SAM"/>
    <property type="match status" value="1"/>
</dbReference>
<dbReference type="SUPFAM" id="SSF102114">
    <property type="entry name" value="Radical SAM enzymes"/>
    <property type="match status" value="1"/>
</dbReference>
<comment type="caution">
    <text evidence="6">The sequence shown here is derived from an EMBL/GenBank/DDBJ whole genome shotgun (WGS) entry which is preliminary data.</text>
</comment>
<dbReference type="InterPro" id="IPR058240">
    <property type="entry name" value="rSAM_sf"/>
</dbReference>
<evidence type="ECO:0000313" key="6">
    <source>
        <dbReference type="EMBL" id="KKO11143.1"/>
    </source>
</evidence>
<name>A0A0F9WF77_9ZZZZ</name>
<dbReference type="GO" id="GO:0051536">
    <property type="term" value="F:iron-sulfur cluster binding"/>
    <property type="evidence" value="ECO:0007669"/>
    <property type="project" value="UniProtKB-KW"/>
</dbReference>
<organism evidence="6">
    <name type="scientific">marine sediment metagenome</name>
    <dbReference type="NCBI Taxonomy" id="412755"/>
    <lineage>
        <taxon>unclassified sequences</taxon>
        <taxon>metagenomes</taxon>
        <taxon>ecological metagenomes</taxon>
    </lineage>
</organism>
<dbReference type="PANTHER" id="PTHR11228">
    <property type="entry name" value="RADICAL SAM DOMAIN PROTEIN"/>
    <property type="match status" value="1"/>
</dbReference>
<evidence type="ECO:0000256" key="4">
    <source>
        <dbReference type="ARBA" id="ARBA00023014"/>
    </source>
</evidence>
<evidence type="ECO:0000256" key="1">
    <source>
        <dbReference type="ARBA" id="ARBA00022691"/>
    </source>
</evidence>
<evidence type="ECO:0000256" key="2">
    <source>
        <dbReference type="ARBA" id="ARBA00022723"/>
    </source>
</evidence>
<keyword evidence="3" id="KW-0408">Iron</keyword>
<protein>
    <recommendedName>
        <fullName evidence="5">Radical SAM core domain-containing protein</fullName>
    </recommendedName>
</protein>
<reference evidence="6" key="1">
    <citation type="journal article" date="2015" name="Nature">
        <title>Complex archaea that bridge the gap between prokaryotes and eukaryotes.</title>
        <authorList>
            <person name="Spang A."/>
            <person name="Saw J.H."/>
            <person name="Jorgensen S.L."/>
            <person name="Zaremba-Niedzwiedzka K."/>
            <person name="Martijn J."/>
            <person name="Lind A.E."/>
            <person name="van Eijk R."/>
            <person name="Schleper C."/>
            <person name="Guy L."/>
            <person name="Ettema T.J."/>
        </authorList>
    </citation>
    <scope>NUCLEOTIDE SEQUENCE</scope>
</reference>
<dbReference type="GO" id="GO:0046872">
    <property type="term" value="F:metal ion binding"/>
    <property type="evidence" value="ECO:0007669"/>
    <property type="project" value="UniProtKB-KW"/>
</dbReference>
<dbReference type="InterPro" id="IPR007197">
    <property type="entry name" value="rSAM"/>
</dbReference>
<dbReference type="InterPro" id="IPR050377">
    <property type="entry name" value="Radical_SAM_PqqE_MftC-like"/>
</dbReference>
<dbReference type="PANTHER" id="PTHR11228:SF7">
    <property type="entry name" value="PQQA PEPTIDE CYCLASE"/>
    <property type="match status" value="1"/>
</dbReference>
<dbReference type="AlphaFoldDB" id="A0A0F9WF77"/>
<proteinExistence type="predicted"/>
<gene>
    <name evidence="6" type="ORF">LCGC14_0016190</name>
</gene>
<keyword evidence="2" id="KW-0479">Metal-binding</keyword>
<keyword evidence="1" id="KW-0949">S-adenosyl-L-methionine</keyword>
<keyword evidence="4" id="KW-0411">Iron-sulfur</keyword>
<accession>A0A0F9WF77</accession>